<dbReference type="AlphaFoldDB" id="A0AAV2KTB5"/>
<evidence type="ECO:0000313" key="2">
    <source>
        <dbReference type="Proteomes" id="UP001497482"/>
    </source>
</evidence>
<name>A0AAV2KTB5_KNICA</name>
<gene>
    <name evidence="1" type="ORF">KC01_LOCUS21517</name>
</gene>
<reference evidence="1 2" key="1">
    <citation type="submission" date="2024-04" db="EMBL/GenBank/DDBJ databases">
        <authorList>
            <person name="Waldvogel A.-M."/>
            <person name="Schoenle A."/>
        </authorList>
    </citation>
    <scope>NUCLEOTIDE SEQUENCE [LARGE SCALE GENOMIC DNA]</scope>
</reference>
<keyword evidence="2" id="KW-1185">Reference proteome</keyword>
<evidence type="ECO:0000313" key="1">
    <source>
        <dbReference type="EMBL" id="CAL1592236.1"/>
    </source>
</evidence>
<organism evidence="1 2">
    <name type="scientific">Knipowitschia caucasica</name>
    <name type="common">Caucasian dwarf goby</name>
    <name type="synonym">Pomatoschistus caucasicus</name>
    <dbReference type="NCBI Taxonomy" id="637954"/>
    <lineage>
        <taxon>Eukaryota</taxon>
        <taxon>Metazoa</taxon>
        <taxon>Chordata</taxon>
        <taxon>Craniata</taxon>
        <taxon>Vertebrata</taxon>
        <taxon>Euteleostomi</taxon>
        <taxon>Actinopterygii</taxon>
        <taxon>Neopterygii</taxon>
        <taxon>Teleostei</taxon>
        <taxon>Neoteleostei</taxon>
        <taxon>Acanthomorphata</taxon>
        <taxon>Gobiaria</taxon>
        <taxon>Gobiiformes</taxon>
        <taxon>Gobioidei</taxon>
        <taxon>Gobiidae</taxon>
        <taxon>Gobiinae</taxon>
        <taxon>Knipowitschia</taxon>
    </lineage>
</organism>
<dbReference type="EMBL" id="OZ035824">
    <property type="protein sequence ID" value="CAL1592236.1"/>
    <property type="molecule type" value="Genomic_DNA"/>
</dbReference>
<protein>
    <submittedName>
        <fullName evidence="1">Uncharacterized protein</fullName>
    </submittedName>
</protein>
<dbReference type="Proteomes" id="UP001497482">
    <property type="component" value="Chromosome 2"/>
</dbReference>
<sequence length="109" mass="12438">MLFVIAHVWLDKSEASPFPTEFMIKDWVEQMQKDLISLADEATAGRSLIEIFNRNKGLYTIEQNDADKLVDRAAWNIEQLLRKRSAALEVSPGHSPFTCMDRSLPGLFI</sequence>
<accession>A0AAV2KTB5</accession>
<proteinExistence type="predicted"/>